<keyword evidence="2" id="KW-1185">Reference proteome</keyword>
<evidence type="ECO:0000313" key="1">
    <source>
        <dbReference type="EMBL" id="OTF79197.1"/>
    </source>
</evidence>
<gene>
    <name evidence="1" type="ORF">BLA29_013318</name>
</gene>
<proteinExistence type="predicted"/>
<feature type="non-terminal residue" evidence="1">
    <location>
        <position position="115"/>
    </location>
</feature>
<sequence length="115" mass="13582">MEVDNKYINHLRTYYTTVLSQIITNDGRYLLAAVKNRQLAVFSVEKYLKEFHREAELISNNHDYDDSVSNLSSQQDRRRLTSINVYPMERMTSLCLMHQTSTATKTFDSDSQYRF</sequence>
<reference evidence="1 2" key="1">
    <citation type="submission" date="2017-03" db="EMBL/GenBank/DDBJ databases">
        <title>Genome Survey of Euroglyphus maynei.</title>
        <authorList>
            <person name="Arlian L.G."/>
            <person name="Morgan M.S."/>
            <person name="Rider S.D."/>
        </authorList>
    </citation>
    <scope>NUCLEOTIDE SEQUENCE [LARGE SCALE GENOMIC DNA]</scope>
    <source>
        <strain evidence="1">Arlian Lab</strain>
        <tissue evidence="1">Whole body</tissue>
    </source>
</reference>
<name>A0A1Y3BGA5_EURMA</name>
<accession>A0A1Y3BGA5</accession>
<evidence type="ECO:0000313" key="2">
    <source>
        <dbReference type="Proteomes" id="UP000194236"/>
    </source>
</evidence>
<organism evidence="1 2">
    <name type="scientific">Euroglyphus maynei</name>
    <name type="common">Mayne's house dust mite</name>
    <dbReference type="NCBI Taxonomy" id="6958"/>
    <lineage>
        <taxon>Eukaryota</taxon>
        <taxon>Metazoa</taxon>
        <taxon>Ecdysozoa</taxon>
        <taxon>Arthropoda</taxon>
        <taxon>Chelicerata</taxon>
        <taxon>Arachnida</taxon>
        <taxon>Acari</taxon>
        <taxon>Acariformes</taxon>
        <taxon>Sarcoptiformes</taxon>
        <taxon>Astigmata</taxon>
        <taxon>Psoroptidia</taxon>
        <taxon>Analgoidea</taxon>
        <taxon>Pyroglyphidae</taxon>
        <taxon>Pyroglyphinae</taxon>
        <taxon>Euroglyphus</taxon>
    </lineage>
</organism>
<dbReference type="EMBL" id="MUJZ01024369">
    <property type="protein sequence ID" value="OTF79197.1"/>
    <property type="molecule type" value="Genomic_DNA"/>
</dbReference>
<comment type="caution">
    <text evidence="1">The sequence shown here is derived from an EMBL/GenBank/DDBJ whole genome shotgun (WGS) entry which is preliminary data.</text>
</comment>
<dbReference type="Proteomes" id="UP000194236">
    <property type="component" value="Unassembled WGS sequence"/>
</dbReference>
<dbReference type="AlphaFoldDB" id="A0A1Y3BGA5"/>
<protein>
    <submittedName>
        <fullName evidence="1">Uncharacterized protein</fullName>
    </submittedName>
</protein>